<keyword evidence="5 12" id="KW-0132">Cell division</keyword>
<protein>
    <recommendedName>
        <fullName evidence="4 12">Trigger factor</fullName>
        <shortName evidence="12">TF</shortName>
        <ecNumber evidence="3 12">5.2.1.8</ecNumber>
    </recommendedName>
    <alternativeName>
        <fullName evidence="11 12">PPIase</fullName>
    </alternativeName>
</protein>
<evidence type="ECO:0000256" key="9">
    <source>
        <dbReference type="ARBA" id="ARBA00023306"/>
    </source>
</evidence>
<evidence type="ECO:0000256" key="2">
    <source>
        <dbReference type="ARBA" id="ARBA00005464"/>
    </source>
</evidence>
<evidence type="ECO:0000256" key="6">
    <source>
        <dbReference type="ARBA" id="ARBA00023110"/>
    </source>
</evidence>
<dbReference type="Gene3D" id="1.10.3120.10">
    <property type="entry name" value="Trigger factor, C-terminal domain"/>
    <property type="match status" value="1"/>
</dbReference>
<dbReference type="GO" id="GO:0051083">
    <property type="term" value="P:'de novo' cotranslational protein folding"/>
    <property type="evidence" value="ECO:0007669"/>
    <property type="project" value="TreeGrafter"/>
</dbReference>
<dbReference type="InterPro" id="IPR008880">
    <property type="entry name" value="Trigger_fac_C"/>
</dbReference>
<dbReference type="GO" id="GO:0005737">
    <property type="term" value="C:cytoplasm"/>
    <property type="evidence" value="ECO:0007669"/>
    <property type="project" value="UniProtKB-SubCell"/>
</dbReference>
<evidence type="ECO:0000256" key="10">
    <source>
        <dbReference type="ARBA" id="ARBA00024849"/>
    </source>
</evidence>
<dbReference type="GO" id="GO:0044183">
    <property type="term" value="F:protein folding chaperone"/>
    <property type="evidence" value="ECO:0007669"/>
    <property type="project" value="TreeGrafter"/>
</dbReference>
<dbReference type="Pfam" id="PF05698">
    <property type="entry name" value="Trigger_C"/>
    <property type="match status" value="1"/>
</dbReference>
<evidence type="ECO:0000256" key="5">
    <source>
        <dbReference type="ARBA" id="ARBA00022618"/>
    </source>
</evidence>
<dbReference type="SUPFAM" id="SSF102735">
    <property type="entry name" value="Trigger factor ribosome-binding domain"/>
    <property type="match status" value="1"/>
</dbReference>
<dbReference type="InterPro" id="IPR037041">
    <property type="entry name" value="Trigger_fac_C_sf"/>
</dbReference>
<dbReference type="GO" id="GO:0015031">
    <property type="term" value="P:protein transport"/>
    <property type="evidence" value="ECO:0007669"/>
    <property type="project" value="UniProtKB-UniRule"/>
</dbReference>
<dbReference type="InterPro" id="IPR005215">
    <property type="entry name" value="Trig_fac"/>
</dbReference>
<evidence type="ECO:0000313" key="18">
    <source>
        <dbReference type="Proteomes" id="UP000824071"/>
    </source>
</evidence>
<feature type="compositionally biased region" description="Basic and acidic residues" evidence="15">
    <location>
        <begin position="438"/>
        <end position="450"/>
    </location>
</feature>
<evidence type="ECO:0000256" key="14">
    <source>
        <dbReference type="RuleBase" id="RU003914"/>
    </source>
</evidence>
<sequence>MSLKSSEKVETNVWQLEISIDADRFEKAVNDAFLKQRKNITVHGFRKGKAPRSFIEKIYGEGVFYEDALEALYPDVVEEAIREAALEVVDTPFDLEVPEMGKNGVTLKLKVTVKPEVKLGKYKGLKATRKPSKVSADEVKAQLDRMLEQNARMVTVEDRAAQNGDEVVMDFEGFVDGKPFEGGKAEGYELTLGSGQFIPGFEDQIVGHKNGDEFDVNVKFPEDYHEGLSGKDAVFKIKLHEIKVKELPTLDDEFVKDVSDKDTVDALKKSIKADLEEAKKTAALDEVRNTLLEAVAEGIEAEIPQAMVERKIDSNIDEFAYRLQSQGLDFKTYLKYTGQDEAKIRDTYRENAEKQVKLDLALEKIIEAEKIEPSDEEMEAEYKKFAETYNMELDAVKKAISADGLRSELASRKAIDFIVDNAVITEEKPAAKKVTAKKAADADEKAEKKPAAKKPAAKKTAAKKPAAKKAEEKSE</sequence>
<comment type="domain">
    <text evidence="12">Consists of 3 domains; the N-terminus binds the ribosome, the middle domain has PPIase activity, while the C-terminus has intrinsic chaperone activity on its own.</text>
</comment>
<comment type="caution">
    <text evidence="17">The sequence shown here is derived from an EMBL/GenBank/DDBJ whole genome shotgun (WGS) entry which is preliminary data.</text>
</comment>
<keyword evidence="6 12" id="KW-0697">Rotamase</keyword>
<evidence type="ECO:0000256" key="8">
    <source>
        <dbReference type="ARBA" id="ARBA00023235"/>
    </source>
</evidence>
<keyword evidence="8 12" id="KW-0413">Isomerase</keyword>
<dbReference type="PROSITE" id="PS50059">
    <property type="entry name" value="FKBP_PPIASE"/>
    <property type="match status" value="1"/>
</dbReference>
<comment type="subcellular location">
    <subcellularLocation>
        <location evidence="12">Cytoplasm</location>
    </subcellularLocation>
    <text evidence="12">About half TF is bound to the ribosome near the polypeptide exit tunnel while the other half is free in the cytoplasm.</text>
</comment>
<dbReference type="Pfam" id="PF00254">
    <property type="entry name" value="FKBP_C"/>
    <property type="match status" value="1"/>
</dbReference>
<evidence type="ECO:0000256" key="11">
    <source>
        <dbReference type="ARBA" id="ARBA00029986"/>
    </source>
</evidence>
<evidence type="ECO:0000256" key="1">
    <source>
        <dbReference type="ARBA" id="ARBA00000971"/>
    </source>
</evidence>
<dbReference type="SUPFAM" id="SSF54534">
    <property type="entry name" value="FKBP-like"/>
    <property type="match status" value="1"/>
</dbReference>
<name>A0A9D1IF43_9FIRM</name>
<comment type="function">
    <text evidence="10 12">Involved in protein export. Acts as a chaperone by maintaining the newly synthesized protein in an open conformation. Functions as a peptidyl-prolyl cis-trans isomerase.</text>
</comment>
<evidence type="ECO:0000256" key="4">
    <source>
        <dbReference type="ARBA" id="ARBA00016902"/>
    </source>
</evidence>
<evidence type="ECO:0000256" key="13">
    <source>
        <dbReference type="PROSITE-ProRule" id="PRU00277"/>
    </source>
</evidence>
<dbReference type="EMBL" id="DVMW01000036">
    <property type="protein sequence ID" value="HIU36167.1"/>
    <property type="molecule type" value="Genomic_DNA"/>
</dbReference>
<dbReference type="FunFam" id="3.10.50.40:FF:000001">
    <property type="entry name" value="Trigger factor"/>
    <property type="match status" value="1"/>
</dbReference>
<evidence type="ECO:0000256" key="12">
    <source>
        <dbReference type="HAMAP-Rule" id="MF_00303"/>
    </source>
</evidence>
<dbReference type="AlphaFoldDB" id="A0A9D1IF43"/>
<feature type="compositionally biased region" description="Basic residues" evidence="15">
    <location>
        <begin position="451"/>
        <end position="467"/>
    </location>
</feature>
<evidence type="ECO:0000256" key="15">
    <source>
        <dbReference type="SAM" id="MobiDB-lite"/>
    </source>
</evidence>
<dbReference type="InterPro" id="IPR027304">
    <property type="entry name" value="Trigger_fact/SurA_dom_sf"/>
</dbReference>
<reference evidence="17" key="1">
    <citation type="submission" date="2020-10" db="EMBL/GenBank/DDBJ databases">
        <authorList>
            <person name="Gilroy R."/>
        </authorList>
    </citation>
    <scope>NUCLEOTIDE SEQUENCE</scope>
    <source>
        <strain evidence="17">ChiGjej1B1-19959</strain>
    </source>
</reference>
<accession>A0A9D1IF43</accession>
<dbReference type="Proteomes" id="UP000824071">
    <property type="component" value="Unassembled WGS sequence"/>
</dbReference>
<comment type="similarity">
    <text evidence="2 12 14">Belongs to the FKBP-type PPIase family. Tig subfamily.</text>
</comment>
<gene>
    <name evidence="12" type="primary">tig</name>
    <name evidence="17" type="ORF">IAC53_06160</name>
</gene>
<dbReference type="GO" id="GO:0051301">
    <property type="term" value="P:cell division"/>
    <property type="evidence" value="ECO:0007669"/>
    <property type="project" value="UniProtKB-KW"/>
</dbReference>
<comment type="catalytic activity">
    <reaction evidence="1 12 13">
        <text>[protein]-peptidylproline (omega=180) = [protein]-peptidylproline (omega=0)</text>
        <dbReference type="Rhea" id="RHEA:16237"/>
        <dbReference type="Rhea" id="RHEA-COMP:10747"/>
        <dbReference type="Rhea" id="RHEA-COMP:10748"/>
        <dbReference type="ChEBI" id="CHEBI:83833"/>
        <dbReference type="ChEBI" id="CHEBI:83834"/>
        <dbReference type="EC" id="5.2.1.8"/>
    </reaction>
</comment>
<dbReference type="PANTHER" id="PTHR30560:SF3">
    <property type="entry name" value="TRIGGER FACTOR-LIKE PROTEIN TIG, CHLOROPLASTIC"/>
    <property type="match status" value="1"/>
</dbReference>
<proteinExistence type="inferred from homology"/>
<keyword evidence="9 12" id="KW-0131">Cell cycle</keyword>
<evidence type="ECO:0000259" key="16">
    <source>
        <dbReference type="PROSITE" id="PS50059"/>
    </source>
</evidence>
<keyword evidence="7 12" id="KW-0143">Chaperone</keyword>
<dbReference type="GO" id="GO:0043335">
    <property type="term" value="P:protein unfolding"/>
    <property type="evidence" value="ECO:0007669"/>
    <property type="project" value="TreeGrafter"/>
</dbReference>
<dbReference type="GO" id="GO:0043022">
    <property type="term" value="F:ribosome binding"/>
    <property type="evidence" value="ECO:0007669"/>
    <property type="project" value="TreeGrafter"/>
</dbReference>
<dbReference type="GO" id="GO:0003755">
    <property type="term" value="F:peptidyl-prolyl cis-trans isomerase activity"/>
    <property type="evidence" value="ECO:0007669"/>
    <property type="project" value="UniProtKB-UniRule"/>
</dbReference>
<dbReference type="InterPro" id="IPR001179">
    <property type="entry name" value="PPIase_FKBP_dom"/>
</dbReference>
<evidence type="ECO:0000313" key="17">
    <source>
        <dbReference type="EMBL" id="HIU36167.1"/>
    </source>
</evidence>
<feature type="domain" description="PPIase FKBP-type" evidence="16">
    <location>
        <begin position="164"/>
        <end position="253"/>
    </location>
</feature>
<dbReference type="Gene3D" id="3.10.50.40">
    <property type="match status" value="1"/>
</dbReference>
<dbReference type="HAMAP" id="MF_00303">
    <property type="entry name" value="Trigger_factor_Tig"/>
    <property type="match status" value="1"/>
</dbReference>
<dbReference type="Pfam" id="PF05697">
    <property type="entry name" value="Trigger_N"/>
    <property type="match status" value="1"/>
</dbReference>
<dbReference type="Gene3D" id="3.30.70.1050">
    <property type="entry name" value="Trigger factor ribosome-binding domain"/>
    <property type="match status" value="1"/>
</dbReference>
<evidence type="ECO:0000256" key="7">
    <source>
        <dbReference type="ARBA" id="ARBA00023186"/>
    </source>
</evidence>
<dbReference type="PIRSF" id="PIRSF003095">
    <property type="entry name" value="Trigger_factor"/>
    <property type="match status" value="1"/>
</dbReference>
<dbReference type="EC" id="5.2.1.8" evidence="3 12"/>
<dbReference type="InterPro" id="IPR036611">
    <property type="entry name" value="Trigger_fac_ribosome-bd_sf"/>
</dbReference>
<dbReference type="InterPro" id="IPR008881">
    <property type="entry name" value="Trigger_fac_ribosome-bd_bac"/>
</dbReference>
<reference evidence="17" key="2">
    <citation type="journal article" date="2021" name="PeerJ">
        <title>Extensive microbial diversity within the chicken gut microbiome revealed by metagenomics and culture.</title>
        <authorList>
            <person name="Gilroy R."/>
            <person name="Ravi A."/>
            <person name="Getino M."/>
            <person name="Pursley I."/>
            <person name="Horton D.L."/>
            <person name="Alikhan N.F."/>
            <person name="Baker D."/>
            <person name="Gharbi K."/>
            <person name="Hall N."/>
            <person name="Watson M."/>
            <person name="Adriaenssens E.M."/>
            <person name="Foster-Nyarko E."/>
            <person name="Jarju S."/>
            <person name="Secka A."/>
            <person name="Antonio M."/>
            <person name="Oren A."/>
            <person name="Chaudhuri R.R."/>
            <person name="La Ragione R."/>
            <person name="Hildebrand F."/>
            <person name="Pallen M.J."/>
        </authorList>
    </citation>
    <scope>NUCLEOTIDE SEQUENCE</scope>
    <source>
        <strain evidence="17">ChiGjej1B1-19959</strain>
    </source>
</reference>
<dbReference type="SUPFAM" id="SSF109998">
    <property type="entry name" value="Triger factor/SurA peptide-binding domain-like"/>
    <property type="match status" value="1"/>
</dbReference>
<evidence type="ECO:0000256" key="3">
    <source>
        <dbReference type="ARBA" id="ARBA00013194"/>
    </source>
</evidence>
<dbReference type="NCBIfam" id="TIGR00115">
    <property type="entry name" value="tig"/>
    <property type="match status" value="1"/>
</dbReference>
<keyword evidence="12" id="KW-0963">Cytoplasm</keyword>
<dbReference type="PANTHER" id="PTHR30560">
    <property type="entry name" value="TRIGGER FACTOR CHAPERONE AND PEPTIDYL-PROLYL CIS/TRANS ISOMERASE"/>
    <property type="match status" value="1"/>
</dbReference>
<dbReference type="InterPro" id="IPR046357">
    <property type="entry name" value="PPIase_dom_sf"/>
</dbReference>
<feature type="region of interest" description="Disordered" evidence="15">
    <location>
        <begin position="430"/>
        <end position="475"/>
    </location>
</feature>
<organism evidence="17 18">
    <name type="scientific">Candidatus Fimenecus excrementigallinarum</name>
    <dbReference type="NCBI Taxonomy" id="2840816"/>
    <lineage>
        <taxon>Bacteria</taxon>
        <taxon>Bacillati</taxon>
        <taxon>Bacillota</taxon>
        <taxon>Clostridia</taxon>
        <taxon>Candidatus Fimenecus</taxon>
    </lineage>
</organism>